<organism evidence="2 3">
    <name type="scientific">Hibiscus syriacus</name>
    <name type="common">Rose of Sharon</name>
    <dbReference type="NCBI Taxonomy" id="106335"/>
    <lineage>
        <taxon>Eukaryota</taxon>
        <taxon>Viridiplantae</taxon>
        <taxon>Streptophyta</taxon>
        <taxon>Embryophyta</taxon>
        <taxon>Tracheophyta</taxon>
        <taxon>Spermatophyta</taxon>
        <taxon>Magnoliopsida</taxon>
        <taxon>eudicotyledons</taxon>
        <taxon>Gunneridae</taxon>
        <taxon>Pentapetalae</taxon>
        <taxon>rosids</taxon>
        <taxon>malvids</taxon>
        <taxon>Malvales</taxon>
        <taxon>Malvaceae</taxon>
        <taxon>Malvoideae</taxon>
        <taxon>Hibiscus</taxon>
    </lineage>
</organism>
<comment type="caution">
    <text evidence="2">The sequence shown here is derived from an EMBL/GenBank/DDBJ whole genome shotgun (WGS) entry which is preliminary data.</text>
</comment>
<evidence type="ECO:0000256" key="1">
    <source>
        <dbReference type="SAM" id="MobiDB-lite"/>
    </source>
</evidence>
<dbReference type="InterPro" id="IPR053234">
    <property type="entry name" value="RPM1_Interactor"/>
</dbReference>
<proteinExistence type="predicted"/>
<dbReference type="OrthoDB" id="266020at2759"/>
<name>A0A6A3BXB6_HIBSY</name>
<reference evidence="2" key="1">
    <citation type="submission" date="2019-09" db="EMBL/GenBank/DDBJ databases">
        <title>Draft genome information of white flower Hibiscus syriacus.</title>
        <authorList>
            <person name="Kim Y.-M."/>
        </authorList>
    </citation>
    <scope>NUCLEOTIDE SEQUENCE [LARGE SCALE GENOMIC DNA]</scope>
    <source>
        <strain evidence="2">YM2019G1</strain>
    </source>
</reference>
<dbReference type="EMBL" id="VEPZ02000699">
    <property type="protein sequence ID" value="KAE8720597.1"/>
    <property type="molecule type" value="Genomic_DNA"/>
</dbReference>
<dbReference type="PANTHER" id="PTHR33443">
    <property type="entry name" value="ZGC:112980"/>
    <property type="match status" value="1"/>
</dbReference>
<gene>
    <name evidence="2" type="ORF">F3Y22_tig00018834pilonHSYRG00006</name>
</gene>
<evidence type="ECO:0000313" key="2">
    <source>
        <dbReference type="EMBL" id="KAE8720597.1"/>
    </source>
</evidence>
<feature type="region of interest" description="Disordered" evidence="1">
    <location>
        <begin position="1"/>
        <end position="46"/>
    </location>
</feature>
<dbReference type="PANTHER" id="PTHR33443:SF30">
    <property type="entry name" value="SARCOSINE DEHYDROGENASE-2C PROTEIN"/>
    <property type="match status" value="1"/>
</dbReference>
<keyword evidence="3" id="KW-1185">Reference proteome</keyword>
<sequence length="176" mass="20314">MARRRKSSKGETPKAEKVETVLSSAKKDTSLKKHTREMKEKKSKYDPVGESPLRSIFCLKKMVDMKRAEETEDCFILDFNPFNPIDIAKLSAANDGDVDDELSMVAERGQVACRDYPHSRHLCLQFPFDTTPHDKHCDLCYCYVCDSAAPCECWTTHCHASEHVKNWRSQRRVRTR</sequence>
<protein>
    <submittedName>
        <fullName evidence="2">Nascent polypeptide-associated complex subunit alpha-like protein 2</fullName>
    </submittedName>
</protein>
<dbReference type="Proteomes" id="UP000436088">
    <property type="component" value="Unassembled WGS sequence"/>
</dbReference>
<evidence type="ECO:0000313" key="3">
    <source>
        <dbReference type="Proteomes" id="UP000436088"/>
    </source>
</evidence>
<dbReference type="AlphaFoldDB" id="A0A6A3BXB6"/>
<feature type="compositionally biased region" description="Basic and acidic residues" evidence="1">
    <location>
        <begin position="8"/>
        <end position="46"/>
    </location>
</feature>
<accession>A0A6A3BXB6</accession>